<sequence length="126" mass="14006">MVNKSGSGKKKRDPEPVNPFAFLSEKKECVIQIRIGHGLLAWIDCHAEDNNMNRSSVIMQALVEYAGKVEGVREARNHSLMEMLKRRSPDQIRLTPTGDGSYIMEVVKPGVVTPEGEEVPTEKGES</sequence>
<organism evidence="1">
    <name type="scientific">marine sediment metagenome</name>
    <dbReference type="NCBI Taxonomy" id="412755"/>
    <lineage>
        <taxon>unclassified sequences</taxon>
        <taxon>metagenomes</taxon>
        <taxon>ecological metagenomes</taxon>
    </lineage>
</organism>
<proteinExistence type="predicted"/>
<gene>
    <name evidence="1" type="ORF">LCGC14_0430440</name>
</gene>
<accession>A0A0F9VA97</accession>
<dbReference type="EMBL" id="LAZR01000402">
    <property type="protein sequence ID" value="KKN70466.1"/>
    <property type="molecule type" value="Genomic_DNA"/>
</dbReference>
<name>A0A0F9VA97_9ZZZZ</name>
<evidence type="ECO:0000313" key="1">
    <source>
        <dbReference type="EMBL" id="KKN70466.1"/>
    </source>
</evidence>
<comment type="caution">
    <text evidence="1">The sequence shown here is derived from an EMBL/GenBank/DDBJ whole genome shotgun (WGS) entry which is preliminary data.</text>
</comment>
<protein>
    <submittedName>
        <fullName evidence="1">Uncharacterized protein</fullName>
    </submittedName>
</protein>
<dbReference type="AlphaFoldDB" id="A0A0F9VA97"/>
<reference evidence="1" key="1">
    <citation type="journal article" date="2015" name="Nature">
        <title>Complex archaea that bridge the gap between prokaryotes and eukaryotes.</title>
        <authorList>
            <person name="Spang A."/>
            <person name="Saw J.H."/>
            <person name="Jorgensen S.L."/>
            <person name="Zaremba-Niedzwiedzka K."/>
            <person name="Martijn J."/>
            <person name="Lind A.E."/>
            <person name="van Eijk R."/>
            <person name="Schleper C."/>
            <person name="Guy L."/>
            <person name="Ettema T.J."/>
        </authorList>
    </citation>
    <scope>NUCLEOTIDE SEQUENCE</scope>
</reference>